<evidence type="ECO:0000256" key="3">
    <source>
        <dbReference type="ARBA" id="ARBA00022692"/>
    </source>
</evidence>
<evidence type="ECO:0000256" key="1">
    <source>
        <dbReference type="ARBA" id="ARBA00004651"/>
    </source>
</evidence>
<feature type="transmembrane region" description="Helical" evidence="6">
    <location>
        <begin position="410"/>
        <end position="432"/>
    </location>
</feature>
<evidence type="ECO:0000256" key="6">
    <source>
        <dbReference type="SAM" id="Phobius"/>
    </source>
</evidence>
<reference evidence="7 8" key="1">
    <citation type="submission" date="2016-10" db="EMBL/GenBank/DDBJ databases">
        <authorList>
            <person name="de Groot N.N."/>
        </authorList>
    </citation>
    <scope>NUCLEOTIDE SEQUENCE [LARGE SCALE GENOMIC DNA]</scope>
    <source>
        <strain evidence="7 8">CGMCC 1.11030</strain>
    </source>
</reference>
<dbReference type="Proteomes" id="UP000199377">
    <property type="component" value="Unassembled WGS sequence"/>
</dbReference>
<protein>
    <submittedName>
        <fullName evidence="7">Membrane protein involved in the export of O-antigen and teichoic acid</fullName>
    </submittedName>
</protein>
<feature type="transmembrane region" description="Helical" evidence="6">
    <location>
        <begin position="309"/>
        <end position="334"/>
    </location>
</feature>
<keyword evidence="5 6" id="KW-0472">Membrane</keyword>
<evidence type="ECO:0000313" key="8">
    <source>
        <dbReference type="Proteomes" id="UP000199377"/>
    </source>
</evidence>
<dbReference type="AlphaFoldDB" id="A0A1I3DWI8"/>
<feature type="transmembrane region" description="Helical" evidence="6">
    <location>
        <begin position="104"/>
        <end position="126"/>
    </location>
</feature>
<gene>
    <name evidence="7" type="ORF">SAMN05216258_10354</name>
</gene>
<comment type="subcellular location">
    <subcellularLocation>
        <location evidence="1">Cell membrane</location>
        <topology evidence="1">Multi-pass membrane protein</topology>
    </subcellularLocation>
</comment>
<keyword evidence="2" id="KW-1003">Cell membrane</keyword>
<evidence type="ECO:0000313" key="7">
    <source>
        <dbReference type="EMBL" id="SFH91096.1"/>
    </source>
</evidence>
<feature type="transmembrane region" description="Helical" evidence="6">
    <location>
        <begin position="57"/>
        <end position="81"/>
    </location>
</feature>
<dbReference type="PANTHER" id="PTHR30250:SF26">
    <property type="entry name" value="PSMA PROTEIN"/>
    <property type="match status" value="1"/>
</dbReference>
<dbReference type="RefSeq" id="WP_092858865.1">
    <property type="nucleotide sequence ID" value="NZ_FOQH01000003.1"/>
</dbReference>
<feature type="transmembrane region" description="Helical" evidence="6">
    <location>
        <begin position="191"/>
        <end position="213"/>
    </location>
</feature>
<evidence type="ECO:0000256" key="2">
    <source>
        <dbReference type="ARBA" id="ARBA00022475"/>
    </source>
</evidence>
<keyword evidence="3 6" id="KW-0812">Transmembrane</keyword>
<dbReference type="GO" id="GO:0005886">
    <property type="term" value="C:plasma membrane"/>
    <property type="evidence" value="ECO:0007669"/>
    <property type="project" value="UniProtKB-SubCell"/>
</dbReference>
<dbReference type="PANTHER" id="PTHR30250">
    <property type="entry name" value="PST FAMILY PREDICTED COLANIC ACID TRANSPORTER"/>
    <property type="match status" value="1"/>
</dbReference>
<feature type="transmembrane region" description="Helical" evidence="6">
    <location>
        <begin position="132"/>
        <end position="151"/>
    </location>
</feature>
<feature type="transmembrane region" description="Helical" evidence="6">
    <location>
        <begin position="386"/>
        <end position="404"/>
    </location>
</feature>
<dbReference type="STRING" id="1114924.SAMN05216258_10354"/>
<proteinExistence type="predicted"/>
<keyword evidence="8" id="KW-1185">Reference proteome</keyword>
<accession>A0A1I3DWI8</accession>
<feature type="transmembrane region" description="Helical" evidence="6">
    <location>
        <begin position="354"/>
        <end position="374"/>
    </location>
</feature>
<feature type="transmembrane region" description="Helical" evidence="6">
    <location>
        <begin position="163"/>
        <end position="185"/>
    </location>
</feature>
<evidence type="ECO:0000256" key="4">
    <source>
        <dbReference type="ARBA" id="ARBA00022989"/>
    </source>
</evidence>
<name>A0A1I3DWI8_9RHOB</name>
<organism evidence="7 8">
    <name type="scientific">Albimonas pacifica</name>
    <dbReference type="NCBI Taxonomy" id="1114924"/>
    <lineage>
        <taxon>Bacteria</taxon>
        <taxon>Pseudomonadati</taxon>
        <taxon>Pseudomonadota</taxon>
        <taxon>Alphaproteobacteria</taxon>
        <taxon>Rhodobacterales</taxon>
        <taxon>Paracoccaceae</taxon>
        <taxon>Albimonas</taxon>
    </lineage>
</organism>
<evidence type="ECO:0000256" key="5">
    <source>
        <dbReference type="ARBA" id="ARBA00023136"/>
    </source>
</evidence>
<sequence length="435" mass="42163">MERTADPAGARSPGAPRRGRFLRALGGAALATLAARAAQFAMALALGAQLGPAGFGQAAFALGAGTLAGQLGAGGWPALAVRRTEALAARPAELRRLMAISTRAALRGGLAAAGLLAAVAAGLALAGGAGGLAEGLALAALVAPGAALRRLGRQQLSALFRPAAGVALEDLAAPAATLAAALAAWPLGGLAGFGGAATAVAVFAAAGAASGWASLALARRVAPPGAPTGGEPAIWAAEARALLPSLAPRMLLARADMLLIAPLLGFEAAGLYAAAQRLAFLISAPPLLLAQVLQPWISRALHARDRRRLLRTLGGGAAAILGWGAPAAAVVIAWPEAPTRLFGEAFGPAGPALAPLALAELAASLAAPLMVAAISGPGMRALGRAGLALAAAQALAIAAVAPSAGAAGAAWTVCATAWALALVTALAARGALPGR</sequence>
<dbReference type="EMBL" id="FOQH01000003">
    <property type="protein sequence ID" value="SFH91096.1"/>
    <property type="molecule type" value="Genomic_DNA"/>
</dbReference>
<dbReference type="InterPro" id="IPR050833">
    <property type="entry name" value="Poly_Biosynth_Transport"/>
</dbReference>
<keyword evidence="4 6" id="KW-1133">Transmembrane helix</keyword>